<evidence type="ECO:0000256" key="5">
    <source>
        <dbReference type="ARBA" id="ARBA00023235"/>
    </source>
</evidence>
<dbReference type="Proteomes" id="UP001224392">
    <property type="component" value="Unassembled WGS sequence"/>
</dbReference>
<dbReference type="Gene3D" id="3.20.20.70">
    <property type="entry name" value="Aldolase class I"/>
    <property type="match status" value="1"/>
</dbReference>
<keyword evidence="8" id="KW-1185">Reference proteome</keyword>
<comment type="caution">
    <text evidence="7">The sequence shown here is derived from an EMBL/GenBank/DDBJ whole genome shotgun (WGS) entry which is preliminary data.</text>
</comment>
<comment type="catalytic activity">
    <reaction evidence="1">
        <text>an N-acyl-D-glucosamine 6-phosphate = an N-acyl-D-mannosamine 6-phosphate</text>
        <dbReference type="Rhea" id="RHEA:23932"/>
        <dbReference type="ChEBI" id="CHEBI:57599"/>
        <dbReference type="ChEBI" id="CHEBI:57666"/>
        <dbReference type="EC" id="5.1.3.9"/>
    </reaction>
</comment>
<proteinExistence type="predicted"/>
<comment type="function">
    <text evidence="2">Converts N-acetylmannosamine-6-phosphate (ManNAc-6-P) to N-acetylglucosamine-6-phosphate (GlcNAc-6-P).</text>
</comment>
<protein>
    <recommendedName>
        <fullName evidence="4">N-acylglucosamine-6-phosphate 2-epimerase</fullName>
        <ecNumber evidence="4">5.1.3.9</ecNumber>
    </recommendedName>
</protein>
<dbReference type="EC" id="5.1.3.9" evidence="4"/>
<dbReference type="EMBL" id="BSYJ01000002">
    <property type="protein sequence ID" value="GMG86461.1"/>
    <property type="molecule type" value="Genomic_DNA"/>
</dbReference>
<accession>A0ABQ6LWK9</accession>
<evidence type="ECO:0000256" key="6">
    <source>
        <dbReference type="ARBA" id="ARBA00023277"/>
    </source>
</evidence>
<evidence type="ECO:0000256" key="4">
    <source>
        <dbReference type="ARBA" id="ARBA00013180"/>
    </source>
</evidence>
<organism evidence="7 8">
    <name type="scientific">Biformimicrobium ophioploci</name>
    <dbReference type="NCBI Taxonomy" id="3036711"/>
    <lineage>
        <taxon>Bacteria</taxon>
        <taxon>Pseudomonadati</taxon>
        <taxon>Pseudomonadota</taxon>
        <taxon>Gammaproteobacteria</taxon>
        <taxon>Cellvibrionales</taxon>
        <taxon>Microbulbiferaceae</taxon>
        <taxon>Biformimicrobium</taxon>
    </lineage>
</organism>
<dbReference type="PANTHER" id="PTHR36204:SF1">
    <property type="entry name" value="N-ACETYLMANNOSAMINE-6-PHOSPHATE 2-EPIMERASE-RELATED"/>
    <property type="match status" value="1"/>
</dbReference>
<comment type="pathway">
    <text evidence="3">Amino-sugar metabolism; N-acetylneuraminate degradation; D-fructose 6-phosphate from N-acetylneuraminate: step 3/5.</text>
</comment>
<dbReference type="RefSeq" id="WP_285762988.1">
    <property type="nucleotide sequence ID" value="NZ_BSYJ01000002.1"/>
</dbReference>
<keyword evidence="5" id="KW-0413">Isomerase</keyword>
<dbReference type="SUPFAM" id="SSF51366">
    <property type="entry name" value="Ribulose-phoshate binding barrel"/>
    <property type="match status" value="1"/>
</dbReference>
<keyword evidence="6" id="KW-0119">Carbohydrate metabolism</keyword>
<dbReference type="PANTHER" id="PTHR36204">
    <property type="entry name" value="N-ACETYLMANNOSAMINE-6-PHOSPHATE 2-EPIMERASE-RELATED"/>
    <property type="match status" value="1"/>
</dbReference>
<evidence type="ECO:0000313" key="7">
    <source>
        <dbReference type="EMBL" id="GMG86461.1"/>
    </source>
</evidence>
<gene>
    <name evidence="7" type="ORF">MNKW57_07820</name>
</gene>
<name>A0ABQ6LWK9_9GAMM</name>
<evidence type="ECO:0000256" key="2">
    <source>
        <dbReference type="ARBA" id="ARBA00002147"/>
    </source>
</evidence>
<reference evidence="7 8" key="1">
    <citation type="submission" date="2023-04" db="EMBL/GenBank/DDBJ databases">
        <title>Marinobulbifer ophiurae gen. nov., sp. Nov., isolate from tissue of brittle star Ophioplocus japonicus.</title>
        <authorList>
            <person name="Kawano K."/>
            <person name="Sawayama S."/>
            <person name="Nakagawa S."/>
        </authorList>
    </citation>
    <scope>NUCLEOTIDE SEQUENCE [LARGE SCALE GENOMIC DNA]</scope>
    <source>
        <strain evidence="7 8">NKW57</strain>
    </source>
</reference>
<evidence type="ECO:0000256" key="3">
    <source>
        <dbReference type="ARBA" id="ARBA00005081"/>
    </source>
</evidence>
<dbReference type="Pfam" id="PF04131">
    <property type="entry name" value="NanE"/>
    <property type="match status" value="1"/>
</dbReference>
<evidence type="ECO:0000313" key="8">
    <source>
        <dbReference type="Proteomes" id="UP001224392"/>
    </source>
</evidence>
<sequence length="246" mass="25715">MTDKKTEHANTSQLRAIDTRIRSGLIVSCQPVDHGPMDNDQTVVQLAQAALAGGADGVRIEGAMRVAAVRHTAPQALIIGIVKRDLENSPVRISPLREDVMALAKAGADIIAVDATRRPRPVPVLDLIGMINGYGKIAMADCSCAQDAAAAYAAGAAIIGTTLSGYTGGPVPQEPDYTLLRQLAGTYPRVMAEGRFNTPAQCTRARTLGAWAVTVGTAITRTEVVTGWFSQALGVSAELAPEQAGT</sequence>
<dbReference type="NCBIfam" id="NF002231">
    <property type="entry name" value="PRK01130.1"/>
    <property type="match status" value="1"/>
</dbReference>
<dbReference type="InterPro" id="IPR011060">
    <property type="entry name" value="RibuloseP-bd_barrel"/>
</dbReference>
<evidence type="ECO:0000256" key="1">
    <source>
        <dbReference type="ARBA" id="ARBA00000056"/>
    </source>
</evidence>
<dbReference type="InterPro" id="IPR007260">
    <property type="entry name" value="NanE"/>
</dbReference>
<dbReference type="InterPro" id="IPR013785">
    <property type="entry name" value="Aldolase_TIM"/>
</dbReference>